<proteinExistence type="inferred from homology"/>
<dbReference type="GO" id="GO:0016805">
    <property type="term" value="F:dipeptidase activity"/>
    <property type="evidence" value="ECO:0007669"/>
    <property type="project" value="UniProtKB-KW"/>
</dbReference>
<dbReference type="Gene3D" id="3.40.50.880">
    <property type="match status" value="1"/>
</dbReference>
<dbReference type="SUPFAM" id="SSF52317">
    <property type="entry name" value="Class I glutamine amidotransferase-like"/>
    <property type="match status" value="1"/>
</dbReference>
<dbReference type="CDD" id="cd03146">
    <property type="entry name" value="GAT1_Peptidase_E"/>
    <property type="match status" value="1"/>
</dbReference>
<dbReference type="OrthoDB" id="3373764at2"/>
<gene>
    <name evidence="5" type="primary">pepE</name>
    <name evidence="5" type="ORF">TNO020_260044</name>
</gene>
<sequence length="236" mass="26362">MKKLIIASTSTVHGSEYLGYLLPTLAIFFEKAQTILFIPYARPSGISYDTYTEIAQKAFAKIDKKVKGIHEFENPKQALQQADAIFTGGGNTFELVNQLYKKDVIDTLKNVVENGTPYLGTSAGSNICGVTMMNTNDMPIVYPPSFKTLAFIPFNINAHYLDPIKNSKHMGETRETRIKEYHIFNETPVLGLREGSWLAVTGNQIILKGNLPALLFQKDKEPIELAMKTELNVLLN</sequence>
<dbReference type="RefSeq" id="WP_101917108.1">
    <property type="nucleotide sequence ID" value="NZ_OENF01000019.1"/>
</dbReference>
<evidence type="ECO:0000256" key="4">
    <source>
        <dbReference type="ARBA" id="ARBA00022825"/>
    </source>
</evidence>
<comment type="similarity">
    <text evidence="1">Belongs to the peptidase S51 family.</text>
</comment>
<dbReference type="EC" id="3.4.13.21" evidence="5"/>
<accession>A0A2H1YIH7</accession>
<dbReference type="Pfam" id="PF03575">
    <property type="entry name" value="Peptidase_S51"/>
    <property type="match status" value="1"/>
</dbReference>
<dbReference type="InterPro" id="IPR029062">
    <property type="entry name" value="Class_I_gatase-like"/>
</dbReference>
<keyword evidence="3 5" id="KW-0378">Hydrolase</keyword>
<dbReference type="GO" id="GO:0006508">
    <property type="term" value="P:proteolysis"/>
    <property type="evidence" value="ECO:0007669"/>
    <property type="project" value="UniProtKB-KW"/>
</dbReference>
<protein>
    <submittedName>
        <fullName evidence="5">Peptidase E</fullName>
        <ecNumber evidence="5">3.4.13.21</ecNumber>
    </submittedName>
</protein>
<dbReference type="Proteomes" id="UP000234211">
    <property type="component" value="Unassembled WGS sequence"/>
</dbReference>
<keyword evidence="6" id="KW-1185">Reference proteome</keyword>
<organism evidence="5 6">
    <name type="scientific">Tenacibaculum piscium</name>
    <dbReference type="NCBI Taxonomy" id="1458515"/>
    <lineage>
        <taxon>Bacteria</taxon>
        <taxon>Pseudomonadati</taxon>
        <taxon>Bacteroidota</taxon>
        <taxon>Flavobacteriia</taxon>
        <taxon>Flavobacteriales</taxon>
        <taxon>Flavobacteriaceae</taxon>
        <taxon>Tenacibaculum</taxon>
    </lineage>
</organism>
<name>A0A2H1YIH7_9FLAO</name>
<dbReference type="PANTHER" id="PTHR20842">
    <property type="entry name" value="PROTEASE S51 ALPHA-ASPARTYL DIPEPTIDASE"/>
    <property type="match status" value="1"/>
</dbReference>
<reference evidence="6" key="1">
    <citation type="submission" date="2017-11" db="EMBL/GenBank/DDBJ databases">
        <authorList>
            <person name="Duchaud E."/>
        </authorList>
    </citation>
    <scope>NUCLEOTIDE SEQUENCE [LARGE SCALE GENOMIC DNA]</scope>
    <source>
        <strain evidence="6">Tenacibaculum sp. TNO020</strain>
    </source>
</reference>
<evidence type="ECO:0000256" key="2">
    <source>
        <dbReference type="ARBA" id="ARBA00022670"/>
    </source>
</evidence>
<evidence type="ECO:0000256" key="3">
    <source>
        <dbReference type="ARBA" id="ARBA00022801"/>
    </source>
</evidence>
<dbReference type="AlphaFoldDB" id="A0A2H1YIH7"/>
<keyword evidence="2" id="KW-0645">Protease</keyword>
<evidence type="ECO:0000313" key="5">
    <source>
        <dbReference type="EMBL" id="SOS74617.1"/>
    </source>
</evidence>
<keyword evidence="5" id="KW-0224">Dipeptidase</keyword>
<dbReference type="EMBL" id="OENF01000019">
    <property type="protein sequence ID" value="SOS74617.1"/>
    <property type="molecule type" value="Genomic_DNA"/>
</dbReference>
<evidence type="ECO:0000313" key="6">
    <source>
        <dbReference type="Proteomes" id="UP000234211"/>
    </source>
</evidence>
<dbReference type="NCBIfam" id="NF003642">
    <property type="entry name" value="PRK05282.1"/>
    <property type="match status" value="1"/>
</dbReference>
<dbReference type="GO" id="GO:0008236">
    <property type="term" value="F:serine-type peptidase activity"/>
    <property type="evidence" value="ECO:0007669"/>
    <property type="project" value="UniProtKB-KW"/>
</dbReference>
<keyword evidence="4" id="KW-0720">Serine protease</keyword>
<dbReference type="PANTHER" id="PTHR20842:SF0">
    <property type="entry name" value="ALPHA-ASPARTYL DIPEPTIDASE"/>
    <property type="match status" value="1"/>
</dbReference>
<dbReference type="InterPro" id="IPR005320">
    <property type="entry name" value="Peptidase_S51"/>
</dbReference>
<evidence type="ECO:0000256" key="1">
    <source>
        <dbReference type="ARBA" id="ARBA00006534"/>
    </source>
</evidence>